<dbReference type="GO" id="GO:0040038">
    <property type="term" value="P:polar body extrusion after meiotic divisions"/>
    <property type="evidence" value="ECO:0007669"/>
    <property type="project" value="TreeGrafter"/>
</dbReference>
<keyword evidence="3" id="KW-1185">Reference proteome</keyword>
<reference evidence="2" key="2">
    <citation type="submission" date="2025-08" db="UniProtKB">
        <authorList>
            <consortium name="Ensembl"/>
        </authorList>
    </citation>
    <scope>IDENTIFICATION</scope>
</reference>
<dbReference type="PANTHER" id="PTHR21345:SF5">
    <property type="entry name" value="PROTEIN SPIRE HOMOLOG 2"/>
    <property type="match status" value="1"/>
</dbReference>
<dbReference type="GO" id="GO:0003779">
    <property type="term" value="F:actin binding"/>
    <property type="evidence" value="ECO:0007669"/>
    <property type="project" value="InterPro"/>
</dbReference>
<dbReference type="GO" id="GO:0051295">
    <property type="term" value="P:establishment of meiotic spindle localization"/>
    <property type="evidence" value="ECO:0007669"/>
    <property type="project" value="TreeGrafter"/>
</dbReference>
<evidence type="ECO:0000256" key="1">
    <source>
        <dbReference type="SAM" id="MobiDB-lite"/>
    </source>
</evidence>
<sequence>MRKSVQTFDCYCKSSCIPSTVTQYVSDDIMSSVVLLPVCMCCLVGCVVLKDVSLKDTFVVYVCKYCRYFPPVRLPLVQMKIPSKKVSHIPVYTVGFHSTPRSHGHKSQVYKSLRSLSRRSVEEEFPHLYTHGCTLRDVCAECTKFVADVISSSRRSLDVLNNTPKREAAPQRPQLQRQSHLQTCPRPHPQCHPQCHPPP</sequence>
<dbReference type="GO" id="GO:0008017">
    <property type="term" value="F:microtubule binding"/>
    <property type="evidence" value="ECO:0007669"/>
    <property type="project" value="TreeGrafter"/>
</dbReference>
<dbReference type="InterPro" id="IPR029901">
    <property type="entry name" value="Spire"/>
</dbReference>
<reference evidence="2 3" key="1">
    <citation type="journal article" date="2021" name="G3 (Bethesda)">
        <title>Improved contiguity of the threespine stickleback genome using long-read sequencing.</title>
        <authorList>
            <person name="Nath S."/>
            <person name="Shaw D.E."/>
            <person name="White M.A."/>
        </authorList>
    </citation>
    <scope>NUCLEOTIDE SEQUENCE [LARGE SCALE GENOMIC DNA]</scope>
    <source>
        <strain evidence="2 3">Lake Benthic</strain>
    </source>
</reference>
<dbReference type="GO" id="GO:0030041">
    <property type="term" value="P:actin filament polymerization"/>
    <property type="evidence" value="ECO:0007669"/>
    <property type="project" value="TreeGrafter"/>
</dbReference>
<dbReference type="GO" id="GO:0005938">
    <property type="term" value="C:cell cortex"/>
    <property type="evidence" value="ECO:0007669"/>
    <property type="project" value="TreeGrafter"/>
</dbReference>
<dbReference type="GO" id="GO:0051639">
    <property type="term" value="P:actin filament network formation"/>
    <property type="evidence" value="ECO:0007669"/>
    <property type="project" value="TreeGrafter"/>
</dbReference>
<dbReference type="GeneTree" id="ENSGT00390000003058"/>
<evidence type="ECO:0000313" key="3">
    <source>
        <dbReference type="Proteomes" id="UP000007635"/>
    </source>
</evidence>
<dbReference type="GO" id="GO:0048193">
    <property type="term" value="P:Golgi vesicle transport"/>
    <property type="evidence" value="ECO:0007669"/>
    <property type="project" value="TreeGrafter"/>
</dbReference>
<dbReference type="GO" id="GO:0036089">
    <property type="term" value="P:cleavage furrow formation"/>
    <property type="evidence" value="ECO:0007669"/>
    <property type="project" value="TreeGrafter"/>
</dbReference>
<dbReference type="Proteomes" id="UP000007635">
    <property type="component" value="Chromosome XIX"/>
</dbReference>
<dbReference type="PANTHER" id="PTHR21345">
    <property type="entry name" value="SPIRE"/>
    <property type="match status" value="1"/>
</dbReference>
<dbReference type="Ensembl" id="ENSGACT00000075225.1">
    <property type="protein sequence ID" value="ENSGACP00000037749.1"/>
    <property type="gene ID" value="ENSGACG00000034258.1"/>
</dbReference>
<dbReference type="AlphaFoldDB" id="A0AAQ4PFS3"/>
<feature type="region of interest" description="Disordered" evidence="1">
    <location>
        <begin position="160"/>
        <end position="199"/>
    </location>
</feature>
<evidence type="ECO:0000313" key="2">
    <source>
        <dbReference type="Ensembl" id="ENSGACP00000037749.1"/>
    </source>
</evidence>
<dbReference type="GO" id="GO:0030659">
    <property type="term" value="C:cytoplasmic vesicle membrane"/>
    <property type="evidence" value="ECO:0007669"/>
    <property type="project" value="TreeGrafter"/>
</dbReference>
<protein>
    <submittedName>
        <fullName evidence="2">Uncharacterized protein</fullName>
    </submittedName>
</protein>
<organism evidence="2 3">
    <name type="scientific">Gasterosteus aculeatus aculeatus</name>
    <name type="common">three-spined stickleback</name>
    <dbReference type="NCBI Taxonomy" id="481459"/>
    <lineage>
        <taxon>Eukaryota</taxon>
        <taxon>Metazoa</taxon>
        <taxon>Chordata</taxon>
        <taxon>Craniata</taxon>
        <taxon>Vertebrata</taxon>
        <taxon>Euteleostomi</taxon>
        <taxon>Actinopterygii</taxon>
        <taxon>Neopterygii</taxon>
        <taxon>Teleostei</taxon>
        <taxon>Neoteleostei</taxon>
        <taxon>Acanthomorphata</taxon>
        <taxon>Eupercaria</taxon>
        <taxon>Perciformes</taxon>
        <taxon>Cottioidei</taxon>
        <taxon>Gasterosteales</taxon>
        <taxon>Gasterosteidae</taxon>
        <taxon>Gasterosteus</taxon>
    </lineage>
</organism>
<feature type="compositionally biased region" description="Pro residues" evidence="1">
    <location>
        <begin position="186"/>
        <end position="199"/>
    </location>
</feature>
<dbReference type="GO" id="GO:0045010">
    <property type="term" value="P:actin nucleation"/>
    <property type="evidence" value="ECO:0007669"/>
    <property type="project" value="InterPro"/>
</dbReference>
<proteinExistence type="predicted"/>
<reference evidence="2" key="3">
    <citation type="submission" date="2025-09" db="UniProtKB">
        <authorList>
            <consortium name="Ensembl"/>
        </authorList>
    </citation>
    <scope>IDENTIFICATION</scope>
</reference>
<accession>A0AAQ4PFS3</accession>
<name>A0AAQ4PFS3_GASAC</name>